<dbReference type="Proteomes" id="UP001174136">
    <property type="component" value="Unassembled WGS sequence"/>
</dbReference>
<keyword evidence="5" id="KW-0547">Nucleotide-binding</keyword>
<dbReference type="SMART" id="SM01288">
    <property type="entry name" value="FISNA"/>
    <property type="match status" value="1"/>
</dbReference>
<dbReference type="InterPro" id="IPR006574">
    <property type="entry name" value="PRY"/>
</dbReference>
<evidence type="ECO:0000259" key="8">
    <source>
        <dbReference type="PROSITE" id="PS50188"/>
    </source>
</evidence>
<dbReference type="Pfam" id="PF17776">
    <property type="entry name" value="NLRC4_HD2"/>
    <property type="match status" value="1"/>
</dbReference>
<feature type="domain" description="NACHT" evidence="9">
    <location>
        <begin position="350"/>
        <end position="484"/>
    </location>
</feature>
<evidence type="ECO:0000256" key="7">
    <source>
        <dbReference type="SAM" id="MobiDB-lite"/>
    </source>
</evidence>
<comment type="subcellular location">
    <subcellularLocation>
        <location evidence="1">Cytoplasm</location>
    </subcellularLocation>
</comment>
<dbReference type="FunFam" id="3.80.10.10:FF:000100">
    <property type="entry name" value="Si:dkey-11n14.1"/>
    <property type="match status" value="1"/>
</dbReference>
<evidence type="ECO:0000256" key="1">
    <source>
        <dbReference type="ARBA" id="ARBA00004496"/>
    </source>
</evidence>
<dbReference type="SMART" id="SM00449">
    <property type="entry name" value="SPRY"/>
    <property type="match status" value="1"/>
</dbReference>
<evidence type="ECO:0000256" key="6">
    <source>
        <dbReference type="ARBA" id="ARBA00022840"/>
    </source>
</evidence>
<dbReference type="GO" id="GO:0005524">
    <property type="term" value="F:ATP binding"/>
    <property type="evidence" value="ECO:0007669"/>
    <property type="project" value="UniProtKB-KW"/>
</dbReference>
<dbReference type="EMBL" id="JAOPHQ010005462">
    <property type="protein sequence ID" value="KAK0135169.1"/>
    <property type="molecule type" value="Genomic_DNA"/>
</dbReference>
<evidence type="ECO:0000313" key="10">
    <source>
        <dbReference type="EMBL" id="KAK0135169.1"/>
    </source>
</evidence>
<dbReference type="Gene3D" id="2.60.120.920">
    <property type="match status" value="1"/>
</dbReference>
<dbReference type="InterPro" id="IPR007111">
    <property type="entry name" value="NACHT_NTPase"/>
</dbReference>
<dbReference type="InterPro" id="IPR027417">
    <property type="entry name" value="P-loop_NTPase"/>
</dbReference>
<dbReference type="FunFam" id="3.40.50.300:FF:001524">
    <property type="entry name" value="Si:dkey-126g1.7"/>
    <property type="match status" value="1"/>
</dbReference>
<keyword evidence="6" id="KW-0067">ATP-binding</keyword>
<dbReference type="PANTHER" id="PTHR24106">
    <property type="entry name" value="NACHT, LRR AND CARD DOMAINS-CONTAINING"/>
    <property type="match status" value="1"/>
</dbReference>
<feature type="compositionally biased region" description="Acidic residues" evidence="7">
    <location>
        <begin position="254"/>
        <end position="266"/>
    </location>
</feature>
<dbReference type="InterPro" id="IPR041267">
    <property type="entry name" value="NLRP_HD2"/>
</dbReference>
<keyword evidence="3" id="KW-0433">Leucine-rich repeat</keyword>
<dbReference type="InterPro" id="IPR029495">
    <property type="entry name" value="NACHT-assoc"/>
</dbReference>
<dbReference type="InterPro" id="IPR001611">
    <property type="entry name" value="Leu-rich_rpt"/>
</dbReference>
<dbReference type="SUPFAM" id="SSF52047">
    <property type="entry name" value="RNI-like"/>
    <property type="match status" value="1"/>
</dbReference>
<name>A0AA47M7Y7_MERPO</name>
<dbReference type="Pfam" id="PF17779">
    <property type="entry name" value="WHD_NOD2"/>
    <property type="match status" value="1"/>
</dbReference>
<dbReference type="InterPro" id="IPR051261">
    <property type="entry name" value="NLR"/>
</dbReference>
<dbReference type="Pfam" id="PF05729">
    <property type="entry name" value="NACHT"/>
    <property type="match status" value="1"/>
</dbReference>
<dbReference type="InterPro" id="IPR001870">
    <property type="entry name" value="B30.2/SPRY"/>
</dbReference>
<evidence type="ECO:0000259" key="9">
    <source>
        <dbReference type="PROSITE" id="PS50837"/>
    </source>
</evidence>
<dbReference type="GO" id="GO:0005737">
    <property type="term" value="C:cytoplasm"/>
    <property type="evidence" value="ECO:0007669"/>
    <property type="project" value="UniProtKB-SubCell"/>
</dbReference>
<keyword evidence="11" id="KW-1185">Reference proteome</keyword>
<dbReference type="Gene3D" id="3.40.50.300">
    <property type="entry name" value="P-loop containing nucleotide triphosphate hydrolases"/>
    <property type="match status" value="1"/>
</dbReference>
<sequence>MLATAGTPGATGGQVAQDEDMDEWLAVIHKAEVERGAFASWAAGGVQSTMDEETEEGGPPSKTTLSGEHGRHSRAKSPEQQERADSPGPSCVSMKSDRSTEIPDMIKDGNQSTEKGVQQERADSPGPSCVSMKSDCSMEEPVGFKDGNQSIQKRVQQERADSPGPSCVSMKSDWSMEEPVSFKYGNQSIQQRPAGRESRTDASDVLSEFRVKFSLMFVLLQRAEEDAHAFLDKELKKLWRVHFPDYPQCSETQREEDEEEVDGEEEEQRRRAIEGVVDITVLCLKQLKQEELAHSLQSKLFITEGGSGDVNKEHEVRLIETASRKSAKEETPIKCEDILKPLPGQDQPIRTLMTTGVAGIGKTILTHKFTLDWAEGKANQDIHFTFPFTFRELNLLKGKEFSLVGLLHHFFIETKEAGICRYDRFQVVFILDGLDECRLPLDFQNNQIWTDVTAPTSLDVLLTNLIRGDLLPSARIWITTRPAAANQIPAECVGMVTEVRGFTDPQKEDYFRKRFREETLARKIISHVKKSRSLHIMCHIPVFCWISATVMQDFFTTCQEGEEMPNTLTQMYIHFLRVQSIQADRKYYGRAETDPHWSSESKEIIVSLGKLAFNQLEKGNLIFYQADLAECGIDIRAASVYSGVFTQIFKEECGLYQDQVFCFVHLSFQEFLAALYVFLSFRNTGVSLLSEEQPRSCWSNLFGKKPNLYQSAVDKALPSENGHLDLFLCFLLGLSLETNQIPLQGLLGQRKRSSLANQGTVSYIKEKIRGDLSPERSINLFHCLNELKDRSLVEEIQQYLTSGSLSRESLSPAQWSALVFILLSSEEELDVFDLKKYSASEKGLLKLLPVFKASKTFLLNGCNLSKRCCEALASVLSSTSSSLRELDLSTNDLQDSGVKLLSAGLGSPHCRLETLRLSGCLVTQEGCASLASVLSSNSSSLRELDLSINDLQDSGVKLLSAGLGSPHCRLETLRLTGCNLSEFCCEALASVLSSNSSSLRELDLSTNDLQDSGVKLLSAGLGSPHCRLETLRSVGLNEGCASLASALSSNPSHLRELDLSYNHPAGDSGVTLLSAGLEDPGWRLDTLSVEHGGVGRLKPALKKYACGLTLDPNTAHRRLSLSEDHREVKWAEEVQSYPDHPERFDRMPQVLCREGLTGRCYWEVERRGVVDIGVTYRGITRRGKGRDSGLGLNNKSWCLYCLDDRCAVWYNGSETVIRLPPPVSTRVGVCVDRPAGSLSFYRVSPGVGGSSHTLTHIHTFWTTFTQEVLLPGFGFGSGSSVSLCGL</sequence>
<dbReference type="InterPro" id="IPR013320">
    <property type="entry name" value="ConA-like_dom_sf"/>
</dbReference>
<reference evidence="10" key="1">
    <citation type="journal article" date="2023" name="Front. Mar. Sci.">
        <title>A new Merluccius polli reference genome to investigate the effects of global change in West African waters.</title>
        <authorList>
            <person name="Mateo J.L."/>
            <person name="Blanco-Fernandez C."/>
            <person name="Garcia-Vazquez E."/>
            <person name="Machado-Schiaffino G."/>
        </authorList>
    </citation>
    <scope>NUCLEOTIDE SEQUENCE</scope>
    <source>
        <strain evidence="10">C29</strain>
        <tissue evidence="10">Fin</tissue>
    </source>
</reference>
<proteinExistence type="predicted"/>
<gene>
    <name evidence="10" type="primary">NLRC3_155</name>
    <name evidence="10" type="ORF">N1851_029019</name>
</gene>
<dbReference type="PROSITE" id="PS50188">
    <property type="entry name" value="B302_SPRY"/>
    <property type="match status" value="1"/>
</dbReference>
<dbReference type="InterPro" id="IPR041075">
    <property type="entry name" value="NOD1/2_WH"/>
</dbReference>
<dbReference type="InterPro" id="IPR003877">
    <property type="entry name" value="SPRY_dom"/>
</dbReference>
<dbReference type="Gene3D" id="3.80.10.10">
    <property type="entry name" value="Ribonuclease Inhibitor"/>
    <property type="match status" value="2"/>
</dbReference>
<feature type="compositionally biased region" description="Basic and acidic residues" evidence="7">
    <location>
        <begin position="95"/>
        <end position="107"/>
    </location>
</feature>
<dbReference type="CDD" id="cd16040">
    <property type="entry name" value="SPRY_PRY_SNTX"/>
    <property type="match status" value="1"/>
</dbReference>
<feature type="compositionally biased region" description="Basic and acidic residues" evidence="7">
    <location>
        <begin position="76"/>
        <end position="85"/>
    </location>
</feature>
<evidence type="ECO:0000313" key="11">
    <source>
        <dbReference type="Proteomes" id="UP001174136"/>
    </source>
</evidence>
<evidence type="ECO:0000256" key="4">
    <source>
        <dbReference type="ARBA" id="ARBA00022737"/>
    </source>
</evidence>
<dbReference type="Pfam" id="PF14484">
    <property type="entry name" value="FISNA"/>
    <property type="match status" value="1"/>
</dbReference>
<feature type="region of interest" description="Disordered" evidence="7">
    <location>
        <begin position="42"/>
        <end position="172"/>
    </location>
</feature>
<dbReference type="PROSITE" id="PS50837">
    <property type="entry name" value="NACHT"/>
    <property type="match status" value="1"/>
</dbReference>
<dbReference type="Pfam" id="PF13765">
    <property type="entry name" value="PRY"/>
    <property type="match status" value="1"/>
</dbReference>
<protein>
    <submittedName>
        <fullName evidence="10">NLR family CARD domain-containing protein 3</fullName>
    </submittedName>
</protein>
<dbReference type="InterPro" id="IPR032675">
    <property type="entry name" value="LRR_dom_sf"/>
</dbReference>
<dbReference type="Pfam" id="PF13516">
    <property type="entry name" value="LRR_6"/>
    <property type="match status" value="4"/>
</dbReference>
<feature type="domain" description="B30.2/SPRY" evidence="8">
    <location>
        <begin position="1088"/>
        <end position="1286"/>
    </location>
</feature>
<evidence type="ECO:0000256" key="5">
    <source>
        <dbReference type="ARBA" id="ARBA00022741"/>
    </source>
</evidence>
<dbReference type="Pfam" id="PF00622">
    <property type="entry name" value="SPRY"/>
    <property type="match status" value="1"/>
</dbReference>
<evidence type="ECO:0000256" key="3">
    <source>
        <dbReference type="ARBA" id="ARBA00022614"/>
    </source>
</evidence>
<keyword evidence="4" id="KW-0677">Repeat</keyword>
<dbReference type="InterPro" id="IPR003879">
    <property type="entry name" value="Butyrophylin_SPRY"/>
</dbReference>
<organism evidence="10 11">
    <name type="scientific">Merluccius polli</name>
    <name type="common">Benguela hake</name>
    <name type="synonym">Merluccius cadenati</name>
    <dbReference type="NCBI Taxonomy" id="89951"/>
    <lineage>
        <taxon>Eukaryota</taxon>
        <taxon>Metazoa</taxon>
        <taxon>Chordata</taxon>
        <taxon>Craniata</taxon>
        <taxon>Vertebrata</taxon>
        <taxon>Euteleostomi</taxon>
        <taxon>Actinopterygii</taxon>
        <taxon>Neopterygii</taxon>
        <taxon>Teleostei</taxon>
        <taxon>Neoteleostei</taxon>
        <taxon>Acanthomorphata</taxon>
        <taxon>Zeiogadaria</taxon>
        <taxon>Gadariae</taxon>
        <taxon>Gadiformes</taxon>
        <taxon>Gadoidei</taxon>
        <taxon>Merlucciidae</taxon>
        <taxon>Merluccius</taxon>
    </lineage>
</organism>
<keyword evidence="2" id="KW-0963">Cytoplasm</keyword>
<evidence type="ECO:0000256" key="2">
    <source>
        <dbReference type="ARBA" id="ARBA00022490"/>
    </source>
</evidence>
<dbReference type="SMART" id="SM00368">
    <property type="entry name" value="LRR_RI"/>
    <property type="match status" value="6"/>
</dbReference>
<feature type="region of interest" description="Disordered" evidence="7">
    <location>
        <begin position="249"/>
        <end position="269"/>
    </location>
</feature>
<dbReference type="PRINTS" id="PR01407">
    <property type="entry name" value="BUTYPHLNCDUF"/>
</dbReference>
<dbReference type="SMART" id="SM00589">
    <property type="entry name" value="PRY"/>
    <property type="match status" value="1"/>
</dbReference>
<dbReference type="InterPro" id="IPR043136">
    <property type="entry name" value="B30.2/SPRY_sf"/>
</dbReference>
<accession>A0AA47M7Y7</accession>
<comment type="caution">
    <text evidence="10">The sequence shown here is derived from an EMBL/GenBank/DDBJ whole genome shotgun (WGS) entry which is preliminary data.</text>
</comment>
<dbReference type="SUPFAM" id="SSF49899">
    <property type="entry name" value="Concanavalin A-like lectins/glucanases"/>
    <property type="match status" value="1"/>
</dbReference>